<dbReference type="NCBIfam" id="TIGR02738">
    <property type="entry name" value="TrbB"/>
    <property type="match status" value="1"/>
</dbReference>
<feature type="region of interest" description="Disordered" evidence="1">
    <location>
        <begin position="51"/>
        <end position="70"/>
    </location>
</feature>
<organism evidence="2 3">
    <name type="scientific">Callosobruchus maculatus</name>
    <name type="common">Southern cowpea weevil</name>
    <name type="synonym">Pulse bruchid</name>
    <dbReference type="NCBI Taxonomy" id="64391"/>
    <lineage>
        <taxon>Eukaryota</taxon>
        <taxon>Metazoa</taxon>
        <taxon>Ecdysozoa</taxon>
        <taxon>Arthropoda</taxon>
        <taxon>Hexapoda</taxon>
        <taxon>Insecta</taxon>
        <taxon>Pterygota</taxon>
        <taxon>Neoptera</taxon>
        <taxon>Endopterygota</taxon>
        <taxon>Coleoptera</taxon>
        <taxon>Polyphaga</taxon>
        <taxon>Cucujiformia</taxon>
        <taxon>Chrysomeloidea</taxon>
        <taxon>Chrysomelidae</taxon>
        <taxon>Bruchinae</taxon>
        <taxon>Bruchini</taxon>
        <taxon>Callosobruchus</taxon>
    </lineage>
</organism>
<gene>
    <name evidence="2" type="ORF">CALMAC_LOCUS9468</name>
</gene>
<dbReference type="InterPro" id="IPR039555">
    <property type="entry name" value="TraF/TrbB"/>
</dbReference>
<dbReference type="AlphaFoldDB" id="A0A653CJC5"/>
<dbReference type="InterPro" id="IPR014109">
    <property type="entry name" value="Thiol-disulphide_isomerase_rbB"/>
</dbReference>
<proteinExistence type="predicted"/>
<sequence length="200" mass="21902">MPPVRPKRPVMPEDADMNLRHTVFTVALMTLSLATQASTMDEIKSLWHPQGARASGSLPTSPEDPEVKPLPAKQPVWYRLSNGRQVNLADWKVVLFMQGHCPYCHQFDPVLKSLSARVGFGVMAYTIDGQGDASFPDALPAPPEVMKTFFPNLPVATPTTFLVNVNTLEALPLLQGATDEQGFMARMDTVLQMRGVGNNG</sequence>
<protein>
    <recommendedName>
        <fullName evidence="4">Thioredoxin domain-containing protein</fullName>
    </recommendedName>
</protein>
<accession>A0A653CJC5</accession>
<evidence type="ECO:0000256" key="1">
    <source>
        <dbReference type="SAM" id="MobiDB-lite"/>
    </source>
</evidence>
<dbReference type="Pfam" id="PF13728">
    <property type="entry name" value="TraF"/>
    <property type="match status" value="1"/>
</dbReference>
<dbReference type="NCBIfam" id="NF010288">
    <property type="entry name" value="PRK13728.1"/>
    <property type="match status" value="1"/>
</dbReference>
<evidence type="ECO:0008006" key="4">
    <source>
        <dbReference type="Google" id="ProtNLM"/>
    </source>
</evidence>
<keyword evidence="3" id="KW-1185">Reference proteome</keyword>
<evidence type="ECO:0000313" key="3">
    <source>
        <dbReference type="Proteomes" id="UP000410492"/>
    </source>
</evidence>
<dbReference type="SUPFAM" id="SSF52833">
    <property type="entry name" value="Thioredoxin-like"/>
    <property type="match status" value="1"/>
</dbReference>
<dbReference type="Proteomes" id="UP000410492">
    <property type="component" value="Unassembled WGS sequence"/>
</dbReference>
<evidence type="ECO:0000313" key="2">
    <source>
        <dbReference type="EMBL" id="VEN47796.1"/>
    </source>
</evidence>
<dbReference type="EMBL" id="CAACVG010007957">
    <property type="protein sequence ID" value="VEN47796.1"/>
    <property type="molecule type" value="Genomic_DNA"/>
</dbReference>
<reference evidence="2 3" key="1">
    <citation type="submission" date="2019-01" db="EMBL/GenBank/DDBJ databases">
        <authorList>
            <person name="Sayadi A."/>
        </authorList>
    </citation>
    <scope>NUCLEOTIDE SEQUENCE [LARGE SCALE GENOMIC DNA]</scope>
</reference>
<name>A0A653CJC5_CALMS</name>
<dbReference type="InterPro" id="IPR036249">
    <property type="entry name" value="Thioredoxin-like_sf"/>
</dbReference>
<dbReference type="OrthoDB" id="10135796at2759"/>